<dbReference type="SUPFAM" id="SSF48403">
    <property type="entry name" value="Ankyrin repeat"/>
    <property type="match status" value="1"/>
</dbReference>
<dbReference type="AlphaFoldDB" id="A0A7S2LTC9"/>
<name>A0A7S2LTC9_9STRA</name>
<accession>A0A7S2LTC9</accession>
<gene>
    <name evidence="1" type="ORF">SMAR0320_LOCUS15265</name>
</gene>
<dbReference type="InterPro" id="IPR036770">
    <property type="entry name" value="Ankyrin_rpt-contain_sf"/>
</dbReference>
<protein>
    <submittedName>
        <fullName evidence="1">Uncharacterized protein</fullName>
    </submittedName>
</protein>
<dbReference type="EMBL" id="HBGZ01021201">
    <property type="protein sequence ID" value="CAD9615237.1"/>
    <property type="molecule type" value="Transcribed_RNA"/>
</dbReference>
<proteinExistence type="predicted"/>
<dbReference type="Gene3D" id="1.25.40.20">
    <property type="entry name" value="Ankyrin repeat-containing domain"/>
    <property type="match status" value="1"/>
</dbReference>
<sequence>MLFHRVYILCFMSQDNPSCLTSTECSHNLYATASSTIINLDHITINMSNQFELALRKYIAAFDGTKDISTAEFKSRFDNLHHKYFNFVFVPRSKGLLTLTLTREEVFEIEAARLANGTKVTLVHFKKVSLDCVDIMLRLVIGKEETTVRVVTVITANQAVASREIEDTFQLEVVNIEVEPQDEASQLPKLLNMIKNREWDLLSSALTPETLRAAAEEDDLSENVGSLLHFALRFDAPSSIIYQITHGMHSSMLHRDAKDRLPLHIAVSKARPSIISHLLSLNPIACTCKDSKGKLPLHRCFDNKVVQAFKPQQFTRIVETLIHTSPETLMIEDHKKRCPIELAILSTAPMQTIVLMHHKKDYVRKNSSPTTAAC</sequence>
<organism evidence="1">
    <name type="scientific">Skeletonema marinoi</name>
    <dbReference type="NCBI Taxonomy" id="267567"/>
    <lineage>
        <taxon>Eukaryota</taxon>
        <taxon>Sar</taxon>
        <taxon>Stramenopiles</taxon>
        <taxon>Ochrophyta</taxon>
        <taxon>Bacillariophyta</taxon>
        <taxon>Coscinodiscophyceae</taxon>
        <taxon>Thalassiosirophycidae</taxon>
        <taxon>Thalassiosirales</taxon>
        <taxon>Skeletonemataceae</taxon>
        <taxon>Skeletonema</taxon>
        <taxon>Skeletonema marinoi-dohrnii complex</taxon>
    </lineage>
</organism>
<evidence type="ECO:0000313" key="1">
    <source>
        <dbReference type="EMBL" id="CAD9615237.1"/>
    </source>
</evidence>
<reference evidence="1" key="1">
    <citation type="submission" date="2021-01" db="EMBL/GenBank/DDBJ databases">
        <authorList>
            <person name="Corre E."/>
            <person name="Pelletier E."/>
            <person name="Niang G."/>
            <person name="Scheremetjew M."/>
            <person name="Finn R."/>
            <person name="Kale V."/>
            <person name="Holt S."/>
            <person name="Cochrane G."/>
            <person name="Meng A."/>
            <person name="Brown T."/>
            <person name="Cohen L."/>
        </authorList>
    </citation>
    <scope>NUCLEOTIDE SEQUENCE</scope>
    <source>
        <strain evidence="1">SM1012Den-03</strain>
    </source>
</reference>